<evidence type="ECO:0000256" key="7">
    <source>
        <dbReference type="ARBA" id="ARBA00022833"/>
    </source>
</evidence>
<dbReference type="SUPFAM" id="SSF53927">
    <property type="entry name" value="Cytidine deaminase-like"/>
    <property type="match status" value="1"/>
</dbReference>
<dbReference type="InterPro" id="IPR002125">
    <property type="entry name" value="CMP_dCMP_dom"/>
</dbReference>
<evidence type="ECO:0000256" key="6">
    <source>
        <dbReference type="ARBA" id="ARBA00022801"/>
    </source>
</evidence>
<dbReference type="PIRSF" id="PIRSF006769">
    <property type="entry name" value="RibD"/>
    <property type="match status" value="1"/>
</dbReference>
<dbReference type="GO" id="GO:0009231">
    <property type="term" value="P:riboflavin biosynthetic process"/>
    <property type="evidence" value="ECO:0007669"/>
    <property type="project" value="UniProtKB-UniPathway"/>
</dbReference>
<dbReference type="InterPro" id="IPR004794">
    <property type="entry name" value="Eubact_RibD"/>
</dbReference>
<dbReference type="InterPro" id="IPR002734">
    <property type="entry name" value="RibDG_C"/>
</dbReference>
<dbReference type="PROSITE" id="PS00903">
    <property type="entry name" value="CYT_DCMP_DEAMINASES_1"/>
    <property type="match status" value="1"/>
</dbReference>
<sequence>MTGGSEPDPGSFSATDHALMARAIRLARRGLYTTDPNPRVGCVIARAGEIVGEGWHERAGEPHAEVHALRAAGAAARGATAYVTLEPCAHHGRTPPCADALAEAGVARVVAAGTDPNPVVAGGGLERLRLAGVETAAGLMAEQARGLNPGFLRRMAEGMPWVRVKLAASLDGRTAMASGESRWITGAPARRDVHRWRARSSAMLTGIGTVLADDPALTVRDVDAPVMQPARYVIDPSLRLPEGARLVADGGGVTVFCSWPDDARVASLEAAGVRVVPLPPDPQGRPVLTAVLAAMARDGVNEVMVEAGPTLAGAVVAAGLADELIVYYAPHLMGDAARGLLVLPELEAMADRIPLRVTDRRQVGDDLRLVLAPAGEG</sequence>
<keyword evidence="6" id="KW-0378">Hydrolase</keyword>
<dbReference type="Pfam" id="PF01872">
    <property type="entry name" value="RibD_C"/>
    <property type="match status" value="1"/>
</dbReference>
<dbReference type="PROSITE" id="PS51747">
    <property type="entry name" value="CYT_DCMP_DEAMINASES_2"/>
    <property type="match status" value="1"/>
</dbReference>
<evidence type="ECO:0000259" key="11">
    <source>
        <dbReference type="PROSITE" id="PS51747"/>
    </source>
</evidence>
<dbReference type="InterPro" id="IPR016192">
    <property type="entry name" value="APOBEC/CMP_deaminase_Zn-bd"/>
</dbReference>
<dbReference type="GO" id="GO:0050661">
    <property type="term" value="F:NADP binding"/>
    <property type="evidence" value="ECO:0007669"/>
    <property type="project" value="InterPro"/>
</dbReference>
<feature type="domain" description="CMP/dCMP-type deaminase" evidence="11">
    <location>
        <begin position="14"/>
        <end position="136"/>
    </location>
</feature>
<dbReference type="PANTHER" id="PTHR38011:SF7">
    <property type="entry name" value="2,5-DIAMINO-6-RIBOSYLAMINO-4(3H)-PYRIMIDINONE 5'-PHOSPHATE REDUCTASE"/>
    <property type="match status" value="1"/>
</dbReference>
<dbReference type="NCBIfam" id="TIGR00326">
    <property type="entry name" value="eubact_ribD"/>
    <property type="match status" value="1"/>
</dbReference>
<dbReference type="InterPro" id="IPR011549">
    <property type="entry name" value="RibD_C"/>
</dbReference>
<keyword evidence="8" id="KW-0521">NADP</keyword>
<dbReference type="InterPro" id="IPR016193">
    <property type="entry name" value="Cytidine_deaminase-like"/>
</dbReference>
<dbReference type="Pfam" id="PF00383">
    <property type="entry name" value="dCMP_cyt_deam_1"/>
    <property type="match status" value="1"/>
</dbReference>
<comment type="cofactor">
    <cofactor evidence="1">
        <name>Zn(2+)</name>
        <dbReference type="ChEBI" id="CHEBI:29105"/>
    </cofactor>
</comment>
<proteinExistence type="predicted"/>
<dbReference type="Gene3D" id="3.40.430.10">
    <property type="entry name" value="Dihydrofolate Reductase, subunit A"/>
    <property type="match status" value="1"/>
</dbReference>
<dbReference type="EMBL" id="MN079385">
    <property type="protein sequence ID" value="QEA07814.1"/>
    <property type="molecule type" value="Genomic_DNA"/>
</dbReference>
<evidence type="ECO:0000256" key="8">
    <source>
        <dbReference type="ARBA" id="ARBA00022857"/>
    </source>
</evidence>
<organism evidence="12">
    <name type="scientific">uncultured organism</name>
    <dbReference type="NCBI Taxonomy" id="155900"/>
    <lineage>
        <taxon>unclassified sequences</taxon>
        <taxon>environmental samples</taxon>
    </lineage>
</organism>
<evidence type="ECO:0000256" key="2">
    <source>
        <dbReference type="ARBA" id="ARBA00004882"/>
    </source>
</evidence>
<keyword evidence="7" id="KW-0862">Zinc</keyword>
<accession>A0A5B8RJS3</accession>
<dbReference type="FunFam" id="3.40.140.10:FF:000025">
    <property type="entry name" value="Riboflavin biosynthesis protein RibD"/>
    <property type="match status" value="1"/>
</dbReference>
<dbReference type="InterPro" id="IPR050765">
    <property type="entry name" value="Riboflavin_Biosynth_HTPR"/>
</dbReference>
<dbReference type="Gene3D" id="3.40.140.10">
    <property type="entry name" value="Cytidine Deaminase, domain 2"/>
    <property type="match status" value="1"/>
</dbReference>
<keyword evidence="4" id="KW-0686">Riboflavin biosynthesis</keyword>
<evidence type="ECO:0000256" key="1">
    <source>
        <dbReference type="ARBA" id="ARBA00001947"/>
    </source>
</evidence>
<dbReference type="UniPathway" id="UPA00275">
    <property type="reaction ID" value="UER00401"/>
</dbReference>
<dbReference type="GO" id="GO:0008270">
    <property type="term" value="F:zinc ion binding"/>
    <property type="evidence" value="ECO:0007669"/>
    <property type="project" value="InterPro"/>
</dbReference>
<keyword evidence="9" id="KW-0560">Oxidoreductase</keyword>
<evidence type="ECO:0000256" key="10">
    <source>
        <dbReference type="ARBA" id="ARBA00023268"/>
    </source>
</evidence>
<gene>
    <name evidence="12" type="primary">ribD_2</name>
    <name evidence="12" type="ORF">KBTEX_04179</name>
</gene>
<keyword evidence="5" id="KW-0479">Metal-binding</keyword>
<protein>
    <submittedName>
        <fullName evidence="12">Riboflavin biosynthesis protein RibD</fullName>
    </submittedName>
</protein>
<name>A0A5B8RJS3_9ZZZZ</name>
<dbReference type="SUPFAM" id="SSF53597">
    <property type="entry name" value="Dihydrofolate reductase-like"/>
    <property type="match status" value="1"/>
</dbReference>
<dbReference type="CDD" id="cd01284">
    <property type="entry name" value="Riboflavin_deaminase-reductase"/>
    <property type="match status" value="1"/>
</dbReference>
<reference evidence="12" key="1">
    <citation type="submission" date="2019-06" db="EMBL/GenBank/DDBJ databases">
        <authorList>
            <person name="Murdoch R.W."/>
            <person name="Fathepure B."/>
        </authorList>
    </citation>
    <scope>NUCLEOTIDE SEQUENCE</scope>
</reference>
<evidence type="ECO:0000256" key="9">
    <source>
        <dbReference type="ARBA" id="ARBA00023002"/>
    </source>
</evidence>
<evidence type="ECO:0000256" key="5">
    <source>
        <dbReference type="ARBA" id="ARBA00022723"/>
    </source>
</evidence>
<dbReference type="GO" id="GO:0008703">
    <property type="term" value="F:5-amino-6-(5-phosphoribosylamino)uracil reductase activity"/>
    <property type="evidence" value="ECO:0007669"/>
    <property type="project" value="InterPro"/>
</dbReference>
<evidence type="ECO:0000256" key="4">
    <source>
        <dbReference type="ARBA" id="ARBA00022619"/>
    </source>
</evidence>
<evidence type="ECO:0000256" key="3">
    <source>
        <dbReference type="ARBA" id="ARBA00004910"/>
    </source>
</evidence>
<dbReference type="PANTHER" id="PTHR38011">
    <property type="entry name" value="DIHYDROFOLATE REDUCTASE FAMILY PROTEIN (AFU_ORTHOLOGUE AFUA_8G06820)"/>
    <property type="match status" value="1"/>
</dbReference>
<dbReference type="InterPro" id="IPR024072">
    <property type="entry name" value="DHFR-like_dom_sf"/>
</dbReference>
<comment type="pathway">
    <text evidence="2">Cofactor biosynthesis; riboflavin biosynthesis; 5-amino-6-(D-ribitylamino)uracil from GTP: step 2/4.</text>
</comment>
<dbReference type="NCBIfam" id="TIGR00227">
    <property type="entry name" value="ribD_Cterm"/>
    <property type="match status" value="1"/>
</dbReference>
<dbReference type="GO" id="GO:0008835">
    <property type="term" value="F:diaminohydroxyphosphoribosylaminopyrimidine deaminase activity"/>
    <property type="evidence" value="ECO:0007669"/>
    <property type="project" value="InterPro"/>
</dbReference>
<evidence type="ECO:0000313" key="12">
    <source>
        <dbReference type="EMBL" id="QEA07814.1"/>
    </source>
</evidence>
<comment type="pathway">
    <text evidence="3">Cofactor biosynthesis; riboflavin biosynthesis; 5-amino-6-(D-ribitylamino)uracil from GTP: step 3/4.</text>
</comment>
<dbReference type="AlphaFoldDB" id="A0A5B8RJS3"/>
<keyword evidence="10" id="KW-0511">Multifunctional enzyme</keyword>